<sequence>MGRLIAVVLFIAVLVPGVLLARGWALAAGRRAVASASIEFTSPTEEGRRTLRRQAVHGRRVRRIGLLLGLVAVVGSIVVFAEASVFLWAPAVAVGLLVGVVLAEATRPRPRWQSARPVRRPRRGEQISLWLLWTMRAVVVAEVLATVLLWQRDDLPDRVAWLALGVPLGAWLLAEVALLRALVRPLPAEGADVPVDEALRTWTAHLVSAAVSVLALLPLGALLLVAGVGLGDRVSEGVDLWPVALVAGGFSALAAGLAVAVFLVTWLRPMRLSERALAG</sequence>
<feature type="transmembrane region" description="Helical" evidence="1">
    <location>
        <begin position="87"/>
        <end position="106"/>
    </location>
</feature>
<dbReference type="RefSeq" id="WP_091942272.1">
    <property type="nucleotide sequence ID" value="NZ_FOEE01000004.1"/>
</dbReference>
<feature type="transmembrane region" description="Helical" evidence="1">
    <location>
        <begin position="6"/>
        <end position="25"/>
    </location>
</feature>
<protein>
    <submittedName>
        <fullName evidence="2">Uncharacterized protein</fullName>
    </submittedName>
</protein>
<evidence type="ECO:0000256" key="1">
    <source>
        <dbReference type="SAM" id="Phobius"/>
    </source>
</evidence>
<dbReference type="AlphaFoldDB" id="A0A1H8SMB4"/>
<evidence type="ECO:0000313" key="2">
    <source>
        <dbReference type="EMBL" id="SEO79504.1"/>
    </source>
</evidence>
<accession>A0A1H8SMB4</accession>
<dbReference type="Proteomes" id="UP000198960">
    <property type="component" value="Unassembled WGS sequence"/>
</dbReference>
<organism evidence="2 3">
    <name type="scientific">Trujillonella endophytica</name>
    <dbReference type="NCBI Taxonomy" id="673521"/>
    <lineage>
        <taxon>Bacteria</taxon>
        <taxon>Bacillati</taxon>
        <taxon>Actinomycetota</taxon>
        <taxon>Actinomycetes</taxon>
        <taxon>Geodermatophilales</taxon>
        <taxon>Geodermatophilaceae</taxon>
        <taxon>Trujillonella</taxon>
    </lineage>
</organism>
<feature type="transmembrane region" description="Helical" evidence="1">
    <location>
        <begin position="204"/>
        <end position="228"/>
    </location>
</feature>
<evidence type="ECO:0000313" key="3">
    <source>
        <dbReference type="Proteomes" id="UP000198960"/>
    </source>
</evidence>
<keyword evidence="1" id="KW-1133">Transmembrane helix</keyword>
<feature type="transmembrane region" description="Helical" evidence="1">
    <location>
        <begin position="162"/>
        <end position="183"/>
    </location>
</feature>
<proteinExistence type="predicted"/>
<dbReference type="STRING" id="673521.SAMN05660991_01815"/>
<keyword evidence="1" id="KW-0812">Transmembrane</keyword>
<feature type="transmembrane region" description="Helical" evidence="1">
    <location>
        <begin position="61"/>
        <end position="81"/>
    </location>
</feature>
<gene>
    <name evidence="2" type="ORF">SAMN05660991_01815</name>
</gene>
<name>A0A1H8SMB4_9ACTN</name>
<dbReference type="OrthoDB" id="5191066at2"/>
<keyword evidence="3" id="KW-1185">Reference proteome</keyword>
<feature type="transmembrane region" description="Helical" evidence="1">
    <location>
        <begin position="240"/>
        <end position="267"/>
    </location>
</feature>
<reference evidence="3" key="1">
    <citation type="submission" date="2016-10" db="EMBL/GenBank/DDBJ databases">
        <authorList>
            <person name="Varghese N."/>
            <person name="Submissions S."/>
        </authorList>
    </citation>
    <scope>NUCLEOTIDE SEQUENCE [LARGE SCALE GENOMIC DNA]</scope>
    <source>
        <strain evidence="3">DSM 45413</strain>
    </source>
</reference>
<keyword evidence="1" id="KW-0472">Membrane</keyword>
<feature type="transmembrane region" description="Helical" evidence="1">
    <location>
        <begin position="127"/>
        <end position="150"/>
    </location>
</feature>
<dbReference type="EMBL" id="FOEE01000004">
    <property type="protein sequence ID" value="SEO79504.1"/>
    <property type="molecule type" value="Genomic_DNA"/>
</dbReference>